<name>A0A6M4H005_9PROT</name>
<dbReference type="EMBL" id="CP053069">
    <property type="protein sequence ID" value="QJR12458.1"/>
    <property type="molecule type" value="Genomic_DNA"/>
</dbReference>
<keyword evidence="1" id="KW-0472">Membrane</keyword>
<evidence type="ECO:0000313" key="2">
    <source>
        <dbReference type="EMBL" id="QJR12458.1"/>
    </source>
</evidence>
<accession>A0A6M4H005</accession>
<feature type="transmembrane region" description="Helical" evidence="1">
    <location>
        <begin position="60"/>
        <end position="81"/>
    </location>
</feature>
<gene>
    <name evidence="2" type="ORF">DSM104443_03544</name>
</gene>
<evidence type="ECO:0008006" key="4">
    <source>
        <dbReference type="Google" id="ProtNLM"/>
    </source>
</evidence>
<dbReference type="AlphaFoldDB" id="A0A6M4H005"/>
<organism evidence="2 3">
    <name type="scientific">Usitatibacter rugosus</name>
    <dbReference type="NCBI Taxonomy" id="2732067"/>
    <lineage>
        <taxon>Bacteria</taxon>
        <taxon>Pseudomonadati</taxon>
        <taxon>Pseudomonadota</taxon>
        <taxon>Betaproteobacteria</taxon>
        <taxon>Nitrosomonadales</taxon>
        <taxon>Usitatibacteraceae</taxon>
        <taxon>Usitatibacter</taxon>
    </lineage>
</organism>
<feature type="transmembrane region" description="Helical" evidence="1">
    <location>
        <begin position="87"/>
        <end position="113"/>
    </location>
</feature>
<evidence type="ECO:0000256" key="1">
    <source>
        <dbReference type="SAM" id="Phobius"/>
    </source>
</evidence>
<protein>
    <recommendedName>
        <fullName evidence="4">DUF1269 domain-containing protein</fullName>
    </recommendedName>
</protein>
<evidence type="ECO:0000313" key="3">
    <source>
        <dbReference type="Proteomes" id="UP000501534"/>
    </source>
</evidence>
<reference evidence="2 3" key="1">
    <citation type="submission" date="2020-04" db="EMBL/GenBank/DDBJ databases">
        <title>Usitatibacter rugosus gen. nov., sp. nov. and Usitatibacter palustris sp. nov., novel members of Usitatibacteraceae fam. nov. within the order Nitrosomonadales isolated from soil.</title>
        <authorList>
            <person name="Huber K.J."/>
            <person name="Neumann-Schaal M."/>
            <person name="Geppert A."/>
            <person name="Luckner M."/>
            <person name="Wanner G."/>
            <person name="Overmann J."/>
        </authorList>
    </citation>
    <scope>NUCLEOTIDE SEQUENCE [LARGE SCALE GENOMIC DNA]</scope>
    <source>
        <strain evidence="2 3">0125_3</strain>
    </source>
</reference>
<dbReference type="KEGG" id="uru:DSM104443_03544"/>
<keyword evidence="3" id="KW-1185">Reference proteome</keyword>
<proteinExistence type="predicted"/>
<sequence length="170" mass="18600">MRLRMYVTLPDTNSARRLADDLLLARIEDRHMHFLARRGTDLGELHEASYLHKTDAVHGAAVGLVVGGALGIVLGMILVYFPPGGATLQLVTVLITAVVGGGLGAWVATMVGLQVPNSRLRHFEHDMEEGKVLLMLDVPSTRYDEVRRIISRTHPEAMDRGSEPTVPAFP</sequence>
<dbReference type="Proteomes" id="UP000501534">
    <property type="component" value="Chromosome"/>
</dbReference>
<dbReference type="RefSeq" id="WP_171094682.1">
    <property type="nucleotide sequence ID" value="NZ_CP053069.1"/>
</dbReference>
<keyword evidence="1" id="KW-0812">Transmembrane</keyword>
<keyword evidence="1" id="KW-1133">Transmembrane helix</keyword>